<gene>
    <name evidence="4" type="ORF">ODALV1_LOCUS27858</name>
</gene>
<feature type="compositionally biased region" description="Polar residues" evidence="1">
    <location>
        <begin position="209"/>
        <end position="224"/>
    </location>
</feature>
<dbReference type="PANTHER" id="PTHR15508">
    <property type="entry name" value="RIBOSOMAL PROTEIN S6 KINASE"/>
    <property type="match status" value="1"/>
</dbReference>
<evidence type="ECO:0000259" key="2">
    <source>
        <dbReference type="PROSITE" id="PS50011"/>
    </source>
</evidence>
<dbReference type="Pfam" id="PF00069">
    <property type="entry name" value="Pkinase"/>
    <property type="match status" value="1"/>
</dbReference>
<dbReference type="InterPro" id="IPR000719">
    <property type="entry name" value="Prot_kinase_dom"/>
</dbReference>
<keyword evidence="5" id="KW-1185">Reference proteome</keyword>
<dbReference type="SMART" id="SM00220">
    <property type="entry name" value="S_TKc"/>
    <property type="match status" value="1"/>
</dbReference>
<dbReference type="InterPro" id="IPR007330">
    <property type="entry name" value="MIT_dom"/>
</dbReference>
<reference evidence="4 5" key="1">
    <citation type="submission" date="2024-08" db="EMBL/GenBank/DDBJ databases">
        <authorList>
            <person name="Cucini C."/>
            <person name="Frati F."/>
        </authorList>
    </citation>
    <scope>NUCLEOTIDE SEQUENCE [LARGE SCALE GENOMIC DNA]</scope>
</reference>
<feature type="region of interest" description="Disordered" evidence="1">
    <location>
        <begin position="650"/>
        <end position="688"/>
    </location>
</feature>
<dbReference type="SUPFAM" id="SSF64268">
    <property type="entry name" value="PX domain"/>
    <property type="match status" value="1"/>
</dbReference>
<feature type="region of interest" description="Disordered" evidence="1">
    <location>
        <begin position="731"/>
        <end position="755"/>
    </location>
</feature>
<evidence type="ECO:0000259" key="3">
    <source>
        <dbReference type="PROSITE" id="PS50195"/>
    </source>
</evidence>
<comment type="caution">
    <text evidence="4">The sequence shown here is derived from an EMBL/GenBank/DDBJ whole genome shotgun (WGS) entry which is preliminary data.</text>
</comment>
<dbReference type="PANTHER" id="PTHR15508:SF8">
    <property type="entry name" value="LD24550P"/>
    <property type="match status" value="1"/>
</dbReference>
<dbReference type="InterPro" id="IPR011009">
    <property type="entry name" value="Kinase-like_dom_sf"/>
</dbReference>
<evidence type="ECO:0008006" key="6">
    <source>
        <dbReference type="Google" id="ProtNLM"/>
    </source>
</evidence>
<feature type="compositionally biased region" description="Low complexity" evidence="1">
    <location>
        <begin position="327"/>
        <end position="341"/>
    </location>
</feature>
<evidence type="ECO:0000256" key="1">
    <source>
        <dbReference type="SAM" id="MobiDB-lite"/>
    </source>
</evidence>
<dbReference type="InterPro" id="IPR051866">
    <property type="entry name" value="Intracell_Sig-Traffick_Protein"/>
</dbReference>
<feature type="domain" description="PX" evidence="3">
    <location>
        <begin position="8"/>
        <end position="131"/>
    </location>
</feature>
<dbReference type="Gene3D" id="3.30.1520.10">
    <property type="entry name" value="Phox-like domain"/>
    <property type="match status" value="1"/>
</dbReference>
<dbReference type="Gene3D" id="1.10.510.10">
    <property type="entry name" value="Transferase(Phosphotransferase) domain 1"/>
    <property type="match status" value="1"/>
</dbReference>
<feature type="region of interest" description="Disordered" evidence="1">
    <location>
        <begin position="263"/>
        <end position="288"/>
    </location>
</feature>
<dbReference type="InterPro" id="IPR036871">
    <property type="entry name" value="PX_dom_sf"/>
</dbReference>
<proteinExistence type="predicted"/>
<feature type="compositionally biased region" description="Basic and acidic residues" evidence="1">
    <location>
        <begin position="736"/>
        <end position="745"/>
    </location>
</feature>
<feature type="region of interest" description="Disordered" evidence="1">
    <location>
        <begin position="323"/>
        <end position="351"/>
    </location>
</feature>
<protein>
    <recommendedName>
        <fullName evidence="6">Ribosomal protein S6 kinase delta-1</fullName>
    </recommendedName>
</protein>
<dbReference type="Pfam" id="PF00787">
    <property type="entry name" value="PX"/>
    <property type="match status" value="1"/>
</dbReference>
<dbReference type="Proteomes" id="UP001642540">
    <property type="component" value="Unassembled WGS sequence"/>
</dbReference>
<dbReference type="Gene3D" id="1.20.58.80">
    <property type="entry name" value="Phosphotransferase system, lactose/cellobiose-type IIA subunit"/>
    <property type="match status" value="1"/>
</dbReference>
<feature type="region of interest" description="Disordered" evidence="1">
    <location>
        <begin position="185"/>
        <end position="224"/>
    </location>
</feature>
<dbReference type="Pfam" id="PF04212">
    <property type="entry name" value="MIT"/>
    <property type="match status" value="1"/>
</dbReference>
<name>A0ABP1RZ53_9HEXA</name>
<dbReference type="SUPFAM" id="SSF56112">
    <property type="entry name" value="Protein kinase-like (PK-like)"/>
    <property type="match status" value="1"/>
</dbReference>
<feature type="compositionally biased region" description="Polar residues" evidence="1">
    <location>
        <begin position="263"/>
        <end position="283"/>
    </location>
</feature>
<evidence type="ECO:0000313" key="5">
    <source>
        <dbReference type="Proteomes" id="UP001642540"/>
    </source>
</evidence>
<dbReference type="InterPro" id="IPR036181">
    <property type="entry name" value="MIT_dom_sf"/>
</dbReference>
<dbReference type="SMART" id="SM00312">
    <property type="entry name" value="PX"/>
    <property type="match status" value="1"/>
</dbReference>
<dbReference type="Gene3D" id="3.30.200.20">
    <property type="entry name" value="Phosphorylase Kinase, domain 1"/>
    <property type="match status" value="1"/>
</dbReference>
<dbReference type="EMBL" id="CAXLJM020000128">
    <property type="protein sequence ID" value="CAL8139492.1"/>
    <property type="molecule type" value="Genomic_DNA"/>
</dbReference>
<organism evidence="4 5">
    <name type="scientific">Orchesella dallaii</name>
    <dbReference type="NCBI Taxonomy" id="48710"/>
    <lineage>
        <taxon>Eukaryota</taxon>
        <taxon>Metazoa</taxon>
        <taxon>Ecdysozoa</taxon>
        <taxon>Arthropoda</taxon>
        <taxon>Hexapoda</taxon>
        <taxon>Collembola</taxon>
        <taxon>Entomobryomorpha</taxon>
        <taxon>Entomobryoidea</taxon>
        <taxon>Orchesellidae</taxon>
        <taxon>Orchesellinae</taxon>
        <taxon>Orchesella</taxon>
    </lineage>
</organism>
<dbReference type="SUPFAM" id="SSF116846">
    <property type="entry name" value="MIT domain"/>
    <property type="match status" value="1"/>
</dbReference>
<sequence length="988" mass="109480">MAKRIGDINVWVRTFEVTDPTRHRKGFTVYKVSSTVFPKSFPEGATKIVVWKRYSDFKKLHKELELIFKQLYLKGEFPPFPKAKVFGRFEHEVVEERRNAALLLLQFTANHTQLFTSKAFMQFFENGYSAQDFLGKILFSRGNHVDGDEPPTTVSEQRSDIASPCLQPEIVWNIKSNHEEDCISLSPSSISSSLSPDNPEIPPGVNASPRKSTSSALSDLVSNDVNNGAGSSSLGAVATEVKMPNSQSRIDTEVNVSPLLNYQSSHTGSVHTPSSPLRGQTQKGHGIVRSATVTDDLSSYYDEEFEDTAFLFPTGSCSSLDALPGFSPSTESEPTPSKVSSGSSNRGLFSLPRRKPSGFGLFDFLPLFPKKTKQKPQEKEKLETEKRNSLSVGYICEAAGHFAVAQFHESNADYQDAFNAYKEGIRVLLTGAQDDTDRDRKLLAKNKLEKYIGRAEMLKETYLSVSSARGGYSTVSPVFSSPNRQAKCLSVLDQSGKNVSHNKNDYSSSNLEELKLYKVVGLGPVSSKILVVMNPLEPAPKCYATKVLWKSPWIIYPEKETVIPVCVPFMVKLYKWFETPDKIVLLLEHAGGGRLIDFVKNYQHKRLSIVTPDDQTPEDDVPQHSIVNAVLEDQTEIACPTVALGKLDPHITSESPTSDAVVGSSSVEDENNLKLSNCENPPNGFHLSEEAVKPDEDVEVGNPDVEELLKKSKALLQTVNDALQDNCSSKSQAIHNDSELSHSTENDGNGHSSEHESLKVLNDEGIQVQVINDNVGIAETSSQDQGKTSSEKLFRVESLDDFDTENMPKRMVPEGCVKVWAAEVVMALEALHQIGLTYGNLHIRDILMGENGHILLCYKSLWNQVDDPVSWSPYMAPEVRDSIGIPLWKIHTSADWWSLGTILFLLLTGQSFSSAHPEGIFQEMVIKVPECCVNGSLISKSSRTLLTELLQYQPTVRLGYYGAAEIKSHPFFDGFDWEKAVEECMNSV</sequence>
<dbReference type="PROSITE" id="PS50011">
    <property type="entry name" value="PROTEIN_KINASE_DOM"/>
    <property type="match status" value="1"/>
</dbReference>
<dbReference type="InterPro" id="IPR001683">
    <property type="entry name" value="PX_dom"/>
</dbReference>
<dbReference type="CDD" id="cd06881">
    <property type="entry name" value="PX_SNX15_like"/>
    <property type="match status" value="1"/>
</dbReference>
<dbReference type="PROSITE" id="PS50195">
    <property type="entry name" value="PX"/>
    <property type="match status" value="1"/>
</dbReference>
<feature type="compositionally biased region" description="Polar residues" evidence="1">
    <location>
        <begin position="652"/>
        <end position="666"/>
    </location>
</feature>
<feature type="compositionally biased region" description="Low complexity" evidence="1">
    <location>
        <begin position="185"/>
        <end position="196"/>
    </location>
</feature>
<evidence type="ECO:0000313" key="4">
    <source>
        <dbReference type="EMBL" id="CAL8139492.1"/>
    </source>
</evidence>
<feature type="domain" description="Protein kinase" evidence="2">
    <location>
        <begin position="514"/>
        <end position="972"/>
    </location>
</feature>
<accession>A0ABP1RZ53</accession>